<dbReference type="PANTHER" id="PTHR43544">
    <property type="entry name" value="SHORT-CHAIN DEHYDROGENASE/REDUCTASE"/>
    <property type="match status" value="1"/>
</dbReference>
<comment type="similarity">
    <text evidence="1">Belongs to the short-chain dehydrogenases/reductases (SDR) family.</text>
</comment>
<dbReference type="Gene3D" id="3.40.50.720">
    <property type="entry name" value="NAD(P)-binding Rossmann-like Domain"/>
    <property type="match status" value="1"/>
</dbReference>
<keyword evidence="3" id="KW-1185">Reference proteome</keyword>
<dbReference type="Pfam" id="PF13561">
    <property type="entry name" value="adh_short_C2"/>
    <property type="match status" value="1"/>
</dbReference>
<dbReference type="GO" id="GO:0005737">
    <property type="term" value="C:cytoplasm"/>
    <property type="evidence" value="ECO:0007669"/>
    <property type="project" value="TreeGrafter"/>
</dbReference>
<dbReference type="Proteomes" id="UP000756132">
    <property type="component" value="Chromosome 12"/>
</dbReference>
<dbReference type="InterPro" id="IPR051468">
    <property type="entry name" value="Fungal_SecMetab_SDRs"/>
</dbReference>
<dbReference type="EMBL" id="CP090174">
    <property type="protein sequence ID" value="UJO24243.1"/>
    <property type="molecule type" value="Genomic_DNA"/>
</dbReference>
<reference evidence="2" key="1">
    <citation type="submission" date="2021-12" db="EMBL/GenBank/DDBJ databases">
        <authorList>
            <person name="Zaccaron A."/>
            <person name="Stergiopoulos I."/>
        </authorList>
    </citation>
    <scope>NUCLEOTIDE SEQUENCE</scope>
    <source>
        <strain evidence="2">Race5_Kim</strain>
    </source>
</reference>
<dbReference type="SUPFAM" id="SSF51735">
    <property type="entry name" value="NAD(P)-binding Rossmann-fold domains"/>
    <property type="match status" value="1"/>
</dbReference>
<name>A0A9Q8PKP6_PASFU</name>
<gene>
    <name evidence="2" type="ORF">CLAFUR5_13400</name>
</gene>
<protein>
    <submittedName>
        <fullName evidence="2">Uncharacterized protein</fullName>
    </submittedName>
</protein>
<dbReference type="KEGG" id="ffu:CLAFUR5_13400"/>
<evidence type="ECO:0000256" key="1">
    <source>
        <dbReference type="ARBA" id="ARBA00006484"/>
    </source>
</evidence>
<proteinExistence type="inferred from homology"/>
<organism evidence="2 3">
    <name type="scientific">Passalora fulva</name>
    <name type="common">Tomato leaf mold</name>
    <name type="synonym">Cladosporium fulvum</name>
    <dbReference type="NCBI Taxonomy" id="5499"/>
    <lineage>
        <taxon>Eukaryota</taxon>
        <taxon>Fungi</taxon>
        <taxon>Dikarya</taxon>
        <taxon>Ascomycota</taxon>
        <taxon>Pezizomycotina</taxon>
        <taxon>Dothideomycetes</taxon>
        <taxon>Dothideomycetidae</taxon>
        <taxon>Mycosphaerellales</taxon>
        <taxon>Mycosphaerellaceae</taxon>
        <taxon>Fulvia</taxon>
    </lineage>
</organism>
<dbReference type="GeneID" id="71993278"/>
<dbReference type="InterPro" id="IPR002347">
    <property type="entry name" value="SDR_fam"/>
</dbReference>
<sequence length="112" mass="12463">MGSMTRVRAYSFSPTQAYKITKAAMNMLTAQWAMALESEGFTVLAITPGWLKTDLGSQNADLLVEVGVESVKKIILDAKTSDNGKFRNIQVHGWEKDKVDGSNYYEGEEVPW</sequence>
<accession>A0A9Q8PKP6</accession>
<dbReference type="GO" id="GO:0016491">
    <property type="term" value="F:oxidoreductase activity"/>
    <property type="evidence" value="ECO:0007669"/>
    <property type="project" value="TreeGrafter"/>
</dbReference>
<evidence type="ECO:0000313" key="3">
    <source>
        <dbReference type="Proteomes" id="UP000756132"/>
    </source>
</evidence>
<reference evidence="2" key="2">
    <citation type="journal article" date="2022" name="Microb. Genom.">
        <title>A chromosome-scale genome assembly of the tomato pathogen Cladosporium fulvum reveals a compartmentalized genome architecture and the presence of a dispensable chromosome.</title>
        <authorList>
            <person name="Zaccaron A.Z."/>
            <person name="Chen L.H."/>
            <person name="Samaras A."/>
            <person name="Stergiopoulos I."/>
        </authorList>
    </citation>
    <scope>NUCLEOTIDE SEQUENCE</scope>
    <source>
        <strain evidence="2">Race5_Kim</strain>
    </source>
</reference>
<dbReference type="AlphaFoldDB" id="A0A9Q8PKP6"/>
<dbReference type="RefSeq" id="XP_047768609.1">
    <property type="nucleotide sequence ID" value="XM_047912548.1"/>
</dbReference>
<dbReference type="InterPro" id="IPR036291">
    <property type="entry name" value="NAD(P)-bd_dom_sf"/>
</dbReference>
<evidence type="ECO:0000313" key="2">
    <source>
        <dbReference type="EMBL" id="UJO24243.1"/>
    </source>
</evidence>
<dbReference type="OrthoDB" id="7289984at2759"/>
<dbReference type="PANTHER" id="PTHR43544:SF36">
    <property type="entry name" value="CHAIN OXIDOREDUCTASE (CSGA), PUTATIVE (AFU_ORTHOLOGUE AFUA_4G00910)-RELATED"/>
    <property type="match status" value="1"/>
</dbReference>